<feature type="modified residue" description="Phosphohistidine" evidence="1">
    <location>
        <position position="50"/>
    </location>
</feature>
<protein>
    <submittedName>
        <fullName evidence="3">Hpt domain protein</fullName>
    </submittedName>
</protein>
<gene>
    <name evidence="3" type="ORF">Mal64_11900</name>
</gene>
<dbReference type="PROSITE" id="PS50894">
    <property type="entry name" value="HPT"/>
    <property type="match status" value="1"/>
</dbReference>
<dbReference type="EMBL" id="SJPQ01000001">
    <property type="protein sequence ID" value="TWT90793.1"/>
    <property type="molecule type" value="Genomic_DNA"/>
</dbReference>
<keyword evidence="4" id="KW-1185">Reference proteome</keyword>
<dbReference type="InterPro" id="IPR036641">
    <property type="entry name" value="HPT_dom_sf"/>
</dbReference>
<name>A0A5C5ZWW3_9BACT</name>
<evidence type="ECO:0000259" key="2">
    <source>
        <dbReference type="PROSITE" id="PS50894"/>
    </source>
</evidence>
<sequence>MSLPAEIPILADPGMRELVDGFVMTFESKSLQLERLLVHQDYPEIKRLSHQIKGAGGSYGFTGLTAPAAQVERLCDSVTDSDESQAAVAVEAAVTVLQEKLLHAAAAWNVSASSA</sequence>
<feature type="domain" description="HPt" evidence="2">
    <location>
        <begin position="11"/>
        <end position="111"/>
    </location>
</feature>
<evidence type="ECO:0000256" key="1">
    <source>
        <dbReference type="PROSITE-ProRule" id="PRU00110"/>
    </source>
</evidence>
<dbReference type="GO" id="GO:0004672">
    <property type="term" value="F:protein kinase activity"/>
    <property type="evidence" value="ECO:0007669"/>
    <property type="project" value="UniProtKB-ARBA"/>
</dbReference>
<evidence type="ECO:0000313" key="3">
    <source>
        <dbReference type="EMBL" id="TWT90793.1"/>
    </source>
</evidence>
<dbReference type="AlphaFoldDB" id="A0A5C5ZWW3"/>
<dbReference type="GO" id="GO:0000160">
    <property type="term" value="P:phosphorelay signal transduction system"/>
    <property type="evidence" value="ECO:0007669"/>
    <property type="project" value="InterPro"/>
</dbReference>
<dbReference type="RefSeq" id="WP_146397991.1">
    <property type="nucleotide sequence ID" value="NZ_SJPQ01000001.1"/>
</dbReference>
<organism evidence="3 4">
    <name type="scientific">Pseudobythopirellula maris</name>
    <dbReference type="NCBI Taxonomy" id="2527991"/>
    <lineage>
        <taxon>Bacteria</taxon>
        <taxon>Pseudomonadati</taxon>
        <taxon>Planctomycetota</taxon>
        <taxon>Planctomycetia</taxon>
        <taxon>Pirellulales</taxon>
        <taxon>Lacipirellulaceae</taxon>
        <taxon>Pseudobythopirellula</taxon>
    </lineage>
</organism>
<dbReference type="Gene3D" id="1.20.120.160">
    <property type="entry name" value="HPT domain"/>
    <property type="match status" value="1"/>
</dbReference>
<dbReference type="SUPFAM" id="SSF47226">
    <property type="entry name" value="Histidine-containing phosphotransfer domain, HPT domain"/>
    <property type="match status" value="1"/>
</dbReference>
<keyword evidence="1" id="KW-0597">Phosphoprotein</keyword>
<dbReference type="Proteomes" id="UP000315440">
    <property type="component" value="Unassembled WGS sequence"/>
</dbReference>
<accession>A0A5C5ZWW3</accession>
<reference evidence="3 4" key="1">
    <citation type="submission" date="2019-02" db="EMBL/GenBank/DDBJ databases">
        <title>Deep-cultivation of Planctomycetes and their phenomic and genomic characterization uncovers novel biology.</title>
        <authorList>
            <person name="Wiegand S."/>
            <person name="Jogler M."/>
            <person name="Boedeker C."/>
            <person name="Pinto D."/>
            <person name="Vollmers J."/>
            <person name="Rivas-Marin E."/>
            <person name="Kohn T."/>
            <person name="Peeters S.H."/>
            <person name="Heuer A."/>
            <person name="Rast P."/>
            <person name="Oberbeckmann S."/>
            <person name="Bunk B."/>
            <person name="Jeske O."/>
            <person name="Meyerdierks A."/>
            <person name="Storesund J.E."/>
            <person name="Kallscheuer N."/>
            <person name="Luecker S."/>
            <person name="Lage O.M."/>
            <person name="Pohl T."/>
            <person name="Merkel B.J."/>
            <person name="Hornburger P."/>
            <person name="Mueller R.-W."/>
            <person name="Bruemmer F."/>
            <person name="Labrenz M."/>
            <person name="Spormann A.M."/>
            <person name="Op Den Camp H."/>
            <person name="Overmann J."/>
            <person name="Amann R."/>
            <person name="Jetten M.S.M."/>
            <person name="Mascher T."/>
            <person name="Medema M.H."/>
            <person name="Devos D.P."/>
            <person name="Kaster A.-K."/>
            <person name="Ovreas L."/>
            <person name="Rohde M."/>
            <person name="Galperin M.Y."/>
            <person name="Jogler C."/>
        </authorList>
    </citation>
    <scope>NUCLEOTIDE SEQUENCE [LARGE SCALE GENOMIC DNA]</scope>
    <source>
        <strain evidence="3 4">Mal64</strain>
    </source>
</reference>
<dbReference type="Pfam" id="PF01627">
    <property type="entry name" value="Hpt"/>
    <property type="match status" value="1"/>
</dbReference>
<dbReference type="OrthoDB" id="9814716at2"/>
<evidence type="ECO:0000313" key="4">
    <source>
        <dbReference type="Proteomes" id="UP000315440"/>
    </source>
</evidence>
<proteinExistence type="predicted"/>
<comment type="caution">
    <text evidence="3">The sequence shown here is derived from an EMBL/GenBank/DDBJ whole genome shotgun (WGS) entry which is preliminary data.</text>
</comment>
<dbReference type="InterPro" id="IPR008207">
    <property type="entry name" value="Sig_transdc_His_kin_Hpt_dom"/>
</dbReference>